<keyword evidence="3 7" id="KW-0813">Transport</keyword>
<dbReference type="GO" id="GO:0019778">
    <property type="term" value="F:Atg12 activating enzyme activity"/>
    <property type="evidence" value="ECO:0007669"/>
    <property type="project" value="EnsemblFungi"/>
</dbReference>
<dbReference type="GO" id="GO:0000422">
    <property type="term" value="P:autophagy of mitochondrion"/>
    <property type="evidence" value="ECO:0007669"/>
    <property type="project" value="EnsemblFungi"/>
</dbReference>
<feature type="active site" description="Glycyl thioester intermediate" evidence="6">
    <location>
        <position position="501"/>
    </location>
</feature>
<dbReference type="Pfam" id="PF00899">
    <property type="entry name" value="ThiF"/>
    <property type="match status" value="1"/>
</dbReference>
<evidence type="ECO:0000313" key="10">
    <source>
        <dbReference type="EMBL" id="CCF58381.1"/>
    </source>
</evidence>
<reference evidence="10 11" key="1">
    <citation type="journal article" date="2011" name="Proc. Natl. Acad. Sci. U.S.A.">
        <title>Evolutionary erosion of yeast sex chromosomes by mating-type switching accidents.</title>
        <authorList>
            <person name="Gordon J.L."/>
            <person name="Armisen D."/>
            <person name="Proux-Wera E."/>
            <person name="Oheigeartaigh S.S."/>
            <person name="Byrne K.P."/>
            <person name="Wolfe K.H."/>
        </authorList>
    </citation>
    <scope>NUCLEOTIDE SEQUENCE [LARGE SCALE GENOMIC DNA]</scope>
    <source>
        <strain evidence="11">ATCC 22294 / BCRC 22015 / CBS 2517 / CECT 1963 / NBRC 1671 / NRRL Y-8276</strain>
    </source>
</reference>
<dbReference type="PANTHER" id="PTHR10953">
    <property type="entry name" value="UBIQUITIN-ACTIVATING ENZYME E1"/>
    <property type="match status" value="1"/>
</dbReference>
<feature type="domain" description="Ubiquitin-like modifier-activating enzyme Atg7 N-terminal" evidence="9">
    <location>
        <begin position="10"/>
        <end position="284"/>
    </location>
</feature>
<evidence type="ECO:0000256" key="1">
    <source>
        <dbReference type="ARBA" id="ARBA00010931"/>
    </source>
</evidence>
<evidence type="ECO:0000259" key="9">
    <source>
        <dbReference type="Pfam" id="PF16420"/>
    </source>
</evidence>
<evidence type="ECO:0000256" key="3">
    <source>
        <dbReference type="ARBA" id="ARBA00022448"/>
    </source>
</evidence>
<evidence type="ECO:0000256" key="5">
    <source>
        <dbReference type="ARBA" id="ARBA00023006"/>
    </source>
</evidence>
<comment type="similarity">
    <text evidence="1 7">Belongs to the ATG7 family.</text>
</comment>
<evidence type="ECO:0000256" key="6">
    <source>
        <dbReference type="PIRSR" id="PIRSR606285-1"/>
    </source>
</evidence>
<comment type="subunit">
    <text evidence="7">Homodimer.</text>
</comment>
<accession>H2AVI1</accession>
<keyword evidence="4 7" id="KW-0653">Protein transport</keyword>
<dbReference type="HOGENOM" id="CLU_012998_2_1_1"/>
<organism evidence="10 11">
    <name type="scientific">Kazachstania africana (strain ATCC 22294 / BCRC 22015 / CBS 2517 / CECT 1963 / NBRC 1671 / NRRL Y-8276)</name>
    <name type="common">Yeast</name>
    <name type="synonym">Kluyveromyces africanus</name>
    <dbReference type="NCBI Taxonomy" id="1071382"/>
    <lineage>
        <taxon>Eukaryota</taxon>
        <taxon>Fungi</taxon>
        <taxon>Dikarya</taxon>
        <taxon>Ascomycota</taxon>
        <taxon>Saccharomycotina</taxon>
        <taxon>Saccharomycetes</taxon>
        <taxon>Saccharomycetales</taxon>
        <taxon>Saccharomycetaceae</taxon>
        <taxon>Kazachstania</taxon>
    </lineage>
</organism>
<protein>
    <recommendedName>
        <fullName evidence="2 7">Ubiquitin-like modifier-activating enzyme ATG7</fullName>
    </recommendedName>
    <alternativeName>
        <fullName evidence="7">Autophagy-related protein 7</fullName>
    </alternativeName>
</protein>
<dbReference type="EMBL" id="HE650825">
    <property type="protein sequence ID" value="CCF58381.1"/>
    <property type="molecule type" value="Genomic_DNA"/>
</dbReference>
<dbReference type="GO" id="GO:0006995">
    <property type="term" value="P:cellular response to nitrogen starvation"/>
    <property type="evidence" value="ECO:0007669"/>
    <property type="project" value="TreeGrafter"/>
</dbReference>
<dbReference type="InParanoid" id="H2AVI1"/>
<dbReference type="Gene3D" id="3.40.140.70">
    <property type="entry name" value="Ubiquitin-like modifier-activating enzyme ATG7 N-terminal domain"/>
    <property type="match status" value="1"/>
</dbReference>
<dbReference type="AlphaFoldDB" id="H2AVI1"/>
<keyword evidence="7" id="KW-0963">Cytoplasm</keyword>
<dbReference type="GO" id="GO:0034727">
    <property type="term" value="P:piecemeal microautophagy of the nucleus"/>
    <property type="evidence" value="ECO:0007669"/>
    <property type="project" value="EnsemblFungi"/>
</dbReference>
<dbReference type="SUPFAM" id="SSF69572">
    <property type="entry name" value="Activating enzymes of the ubiquitin-like proteins"/>
    <property type="match status" value="1"/>
</dbReference>
<evidence type="ECO:0000313" key="11">
    <source>
        <dbReference type="Proteomes" id="UP000005220"/>
    </source>
</evidence>
<name>H2AVI1_KAZAF</name>
<keyword evidence="7" id="KW-0833">Ubl conjugation pathway</keyword>
<dbReference type="Pfam" id="PF16420">
    <property type="entry name" value="ATG7_N"/>
    <property type="match status" value="1"/>
</dbReference>
<keyword evidence="11" id="KW-1185">Reference proteome</keyword>
<evidence type="ECO:0000256" key="4">
    <source>
        <dbReference type="ARBA" id="ARBA00022927"/>
    </source>
</evidence>
<evidence type="ECO:0000259" key="8">
    <source>
        <dbReference type="Pfam" id="PF00899"/>
    </source>
</evidence>
<dbReference type="GO" id="GO:0042802">
    <property type="term" value="F:identical protein binding"/>
    <property type="evidence" value="ECO:0007669"/>
    <property type="project" value="EnsemblFungi"/>
</dbReference>
<gene>
    <name evidence="10" type="primary">KAFR0E02280</name>
    <name evidence="10" type="ORF">KAFR_0E02280</name>
</gene>
<dbReference type="GO" id="GO:0005829">
    <property type="term" value="C:cytosol"/>
    <property type="evidence" value="ECO:0007669"/>
    <property type="project" value="EnsemblFungi"/>
</dbReference>
<comment type="subcellular location">
    <subcellularLocation>
        <location evidence="7">Cytoplasm</location>
    </subcellularLocation>
    <subcellularLocation>
        <location evidence="7">Preautophagosomal structure</location>
    </subcellularLocation>
</comment>
<dbReference type="GO" id="GO:0000045">
    <property type="term" value="P:autophagosome assembly"/>
    <property type="evidence" value="ECO:0007669"/>
    <property type="project" value="TreeGrafter"/>
</dbReference>
<dbReference type="OrthoDB" id="338614at2759"/>
<dbReference type="eggNOG" id="KOG2337">
    <property type="taxonomic scope" value="Eukaryota"/>
</dbReference>
<dbReference type="GO" id="GO:0032446">
    <property type="term" value="P:protein modification by small protein conjugation"/>
    <property type="evidence" value="ECO:0007669"/>
    <property type="project" value="EnsemblFungi"/>
</dbReference>
<dbReference type="InterPro" id="IPR006285">
    <property type="entry name" value="Atg7"/>
</dbReference>
<dbReference type="GO" id="GO:0097632">
    <property type="term" value="C:extrinsic component of phagophore assembly site membrane"/>
    <property type="evidence" value="ECO:0007669"/>
    <property type="project" value="EnsemblFungi"/>
</dbReference>
<sequence>MDLNRLKYATPLQSFVDTTFFQELSRIKLDILKLSSEGQKIYTSVNLENLSKSSVGGSIFLNSQSFDQECWHGVEKDVVISGTLYNFNTIEEFKSLDKQKFLEDRFKDVWERSKHDINQAVSFDMISFADLKRYKFYYWLCVTCFIPQLLSVNIIKKVPIDGVEEIQKWFNMHSKEWVCLLDKKGHILKYSVDAVENSRALCIRDTSNVPETPSTLTKNFLSIFNYHYPAKNQIMVNFIRTNDSSFAYDLKLSSEGTIDRFKVSGWERNAQGKLLPRVTDLSALIDPLKIADQSVDLNLKLMKWRVAPEINLKVIKEIKVLILGAGTLGCYVSRTLMAWGVRTVTLVDNSTVSFSNPVRQSLFGFDDVGKPKAETAANALKKVFPLMDATGVELSIPMIGHPITNEEKEKKEFEKLYELIKCHDVIFLLMDSRETRWLPAVLANVMGKVVINAALGFDSYLVMRHGIYDANDDSERLGCYFCNDVVVPMDSLTDKTLDQMCTVTRPGVALLAAAQAVELLVSLLQQKAVHNVPAGEKNFLGCIPHQIRGFLNEFTTLKLETPAYKHCSACSSAIVQECEELGWEFVKNSLNNPDYIEELSGLRDVKREVENLTEDITEWNIDEEEEFDIIR</sequence>
<dbReference type="FunCoup" id="H2AVI1">
    <property type="interactions" value="799"/>
</dbReference>
<evidence type="ECO:0000256" key="7">
    <source>
        <dbReference type="RuleBase" id="RU366022"/>
    </source>
</evidence>
<dbReference type="STRING" id="1071382.H2AVI1"/>
<proteinExistence type="inferred from homology"/>
<feature type="domain" description="THIF-type NAD/FAD binding fold" evidence="8">
    <location>
        <begin position="302"/>
        <end position="531"/>
    </location>
</feature>
<dbReference type="InterPro" id="IPR042523">
    <property type="entry name" value="Atg7_N_2"/>
</dbReference>
<dbReference type="GeneID" id="13883039"/>
<dbReference type="InterPro" id="IPR035985">
    <property type="entry name" value="Ubiquitin-activating_enz"/>
</dbReference>
<dbReference type="KEGG" id="kaf:KAFR_0E02280"/>
<dbReference type="FunFam" id="3.40.50.720:FF:000243">
    <property type="entry name" value="Ubiquitin-like modifier-activating enzyme ATG7"/>
    <property type="match status" value="1"/>
</dbReference>
<dbReference type="GO" id="GO:0032258">
    <property type="term" value="P:cytoplasm to vacuole targeting by the Cvt pathway"/>
    <property type="evidence" value="ECO:0007669"/>
    <property type="project" value="EnsemblFungi"/>
</dbReference>
<dbReference type="InterPro" id="IPR045886">
    <property type="entry name" value="ThiF/MoeB/HesA"/>
</dbReference>
<dbReference type="InterPro" id="IPR032197">
    <property type="entry name" value="Atg7_N"/>
</dbReference>
<keyword evidence="5 7" id="KW-0072">Autophagy</keyword>
<dbReference type="InterPro" id="IPR000594">
    <property type="entry name" value="ThiF_NAD_FAD-bd"/>
</dbReference>
<dbReference type="InterPro" id="IPR042522">
    <property type="entry name" value="Atg7_N_1"/>
</dbReference>
<comment type="function">
    <text evidence="7">E1-like activating enzyme involved in the 2 ubiquitin-like systems required for cytoplasm to vacuole transport (Cvt) and autophagy. Activates ATG12 for its conjugation with ATG5 and ATG8 for its conjugation with phosphatidylethanolamine. Both systems are needed for the ATG8 association to Cvt vesicles and autophagosomes membranes. Autophagy is essential for maintenance of amino acid levels and protein synthesis under nitrogen starvation. Required for selective autophagic degradation of the nucleus (nucleophagy) as well as for mitophagy which contributes to regulate mitochondrial quantity and quality by eliminating the mitochondria to a basal level to fulfill cellular energy requirements and preventing excess ROS production.</text>
</comment>
<dbReference type="RefSeq" id="XP_003957516.1">
    <property type="nucleotide sequence ID" value="XM_003957467.1"/>
</dbReference>
<dbReference type="Gene3D" id="3.40.50.720">
    <property type="entry name" value="NAD(P)-binding Rossmann-like Domain"/>
    <property type="match status" value="1"/>
</dbReference>
<evidence type="ECO:0000256" key="2">
    <source>
        <dbReference type="ARBA" id="ARBA00017647"/>
    </source>
</evidence>
<dbReference type="Proteomes" id="UP000005220">
    <property type="component" value="Chromosome 5"/>
</dbReference>
<dbReference type="PANTHER" id="PTHR10953:SF3">
    <property type="entry name" value="UBIQUITIN-LIKE MODIFIER-ACTIVATING ENZYME ATG7"/>
    <property type="match status" value="1"/>
</dbReference>
<dbReference type="GO" id="GO:0019779">
    <property type="term" value="F:Atg8 activating enzyme activity"/>
    <property type="evidence" value="ECO:0007669"/>
    <property type="project" value="EnsemblFungi"/>
</dbReference>
<dbReference type="NCBIfam" id="TIGR01381">
    <property type="entry name" value="E1_like_apg7"/>
    <property type="match status" value="1"/>
</dbReference>
<dbReference type="Gene3D" id="3.40.140.100">
    <property type="entry name" value="Ubiquitin-like modifier-activating enzyme ATG7 C-terminal domain"/>
    <property type="match status" value="1"/>
</dbReference>